<proteinExistence type="inferred from homology"/>
<evidence type="ECO:0000256" key="6">
    <source>
        <dbReference type="ARBA" id="ARBA00022833"/>
    </source>
</evidence>
<evidence type="ECO:0000259" key="8">
    <source>
        <dbReference type="Pfam" id="PF02449"/>
    </source>
</evidence>
<dbReference type="Pfam" id="PF02449">
    <property type="entry name" value="Glyco_hydro_42"/>
    <property type="match status" value="1"/>
</dbReference>
<keyword evidence="6" id="KW-0862">Zinc</keyword>
<evidence type="ECO:0000256" key="7">
    <source>
        <dbReference type="ARBA" id="ARBA00023295"/>
    </source>
</evidence>
<dbReference type="InterPro" id="IPR029062">
    <property type="entry name" value="Class_I_gatase-like"/>
</dbReference>
<keyword evidence="5 10" id="KW-0378">Hydrolase</keyword>
<dbReference type="SUPFAM" id="SSF52317">
    <property type="entry name" value="Class I glutamine amidotransferase-like"/>
    <property type="match status" value="1"/>
</dbReference>
<feature type="domain" description="Glycoside hydrolase family 42 N-terminal" evidence="8">
    <location>
        <begin position="19"/>
        <end position="398"/>
    </location>
</feature>
<keyword evidence="7 10" id="KW-0326">Glycosidase</keyword>
<comment type="catalytic activity">
    <reaction evidence="1">
        <text>Hydrolysis of terminal non-reducing beta-D-galactose residues in beta-D-galactosides.</text>
        <dbReference type="EC" id="3.2.1.23"/>
    </reaction>
</comment>
<dbReference type="Pfam" id="PF08532">
    <property type="entry name" value="Glyco_hydro_42M"/>
    <property type="match status" value="1"/>
</dbReference>
<protein>
    <recommendedName>
        <fullName evidence="3">beta-galactosidase</fullName>
        <ecNumber evidence="3">3.2.1.23</ecNumber>
    </recommendedName>
</protein>
<evidence type="ECO:0000256" key="3">
    <source>
        <dbReference type="ARBA" id="ARBA00012756"/>
    </source>
</evidence>
<keyword evidence="4" id="KW-0479">Metal-binding</keyword>
<evidence type="ECO:0000313" key="10">
    <source>
        <dbReference type="EMBL" id="MDQ0894918.1"/>
    </source>
</evidence>
<comment type="similarity">
    <text evidence="2">Belongs to the glycosyl hydrolase 42 family.</text>
</comment>
<dbReference type="InterPro" id="IPR013529">
    <property type="entry name" value="Glyco_hydro_42_N"/>
</dbReference>
<evidence type="ECO:0000256" key="2">
    <source>
        <dbReference type="ARBA" id="ARBA00005940"/>
    </source>
</evidence>
<dbReference type="PANTHER" id="PTHR36447:SF2">
    <property type="entry name" value="BETA-GALACTOSIDASE YESZ"/>
    <property type="match status" value="1"/>
</dbReference>
<reference evidence="10 11" key="1">
    <citation type="submission" date="2023-07" db="EMBL/GenBank/DDBJ databases">
        <title>Comparative genomics of wheat-associated soil bacteria to identify genetic determinants of phenazine resistance.</title>
        <authorList>
            <person name="Mouncey N."/>
        </authorList>
    </citation>
    <scope>NUCLEOTIDE SEQUENCE [LARGE SCALE GENOMIC DNA]</scope>
    <source>
        <strain evidence="10 11">V3I3</strain>
    </source>
</reference>
<gene>
    <name evidence="10" type="ORF">QFZ26_002473</name>
</gene>
<sequence>MQNHQPVQSMSGLLFGVAYYPEYHLTDRVELDLDLMRDAGINVIRVGESVWSTWEPRDGEFDLEWLAPVLDSAHRRGIRVILGTPTYAVPPWLQVAHPEIAAERRTGERIPWGARQEVDFSHPVFRTHAERVIRAVIERYAGHPAVIGYQVDNEPGMELFHNDHVFEGFVQRLREQYGDVETLNREWGLTYWSHRLGDWSQLWRPDGNTFPQYDLAWRRYQAELTTEFISWQADLVREYRRPGQFVTTCLQYGRPALDDERLSRALDITAGNPYYGMQDHLDASLERPQLSHWTTTGVAALFRQADRMYASKQGRYLVTETNAQSIGHSDTNFPPYPGQLKQAAYTFISRGAAMIEYWHWHTLPYGIETYWGGVLPHSLEPGRVYAEVAEIGAELSKIGTTLDGFEPDADVAILWSNPSRFALQFSPPLRVGGAPDGESFERIVDAFHRGAVETGRQARLLHLDQAAELGAAALADRFPVLVAAGVYVTSDDELQLLRDYVSAGGHLIVGIRTGYADDEARARVEVAPPRLADLAGTRYEEYSNLDDEVAVVSESDELHLDGAAARLWIDGLIADDADVLARYEHPRFGDFPAVTSHAVGDGRVTVLGCVPNRALAGGIVRWAAGEGPGHELAGETASPVSVASGSLPGRRRVWFVFNWGWEPQVITIAADIADTVTGERLQTGTDVSLPAWSARTFVSQ</sequence>
<dbReference type="RefSeq" id="WP_307042552.1">
    <property type="nucleotide sequence ID" value="NZ_JAUSYY010000001.1"/>
</dbReference>
<dbReference type="InterPro" id="IPR017853">
    <property type="entry name" value="GH"/>
</dbReference>
<evidence type="ECO:0000256" key="1">
    <source>
        <dbReference type="ARBA" id="ARBA00001412"/>
    </source>
</evidence>
<dbReference type="InterPro" id="IPR013738">
    <property type="entry name" value="Beta_galactosidase_Trimer"/>
</dbReference>
<dbReference type="EC" id="3.2.1.23" evidence="3"/>
<dbReference type="Gene3D" id="3.40.50.880">
    <property type="match status" value="1"/>
</dbReference>
<keyword evidence="11" id="KW-1185">Reference proteome</keyword>
<dbReference type="GO" id="GO:0004565">
    <property type="term" value="F:beta-galactosidase activity"/>
    <property type="evidence" value="ECO:0007669"/>
    <property type="project" value="UniProtKB-EC"/>
</dbReference>
<feature type="domain" description="Beta-galactosidase trimerisation" evidence="9">
    <location>
        <begin position="409"/>
        <end position="621"/>
    </location>
</feature>
<dbReference type="Proteomes" id="UP001239083">
    <property type="component" value="Unassembled WGS sequence"/>
</dbReference>
<dbReference type="Gene3D" id="3.20.20.80">
    <property type="entry name" value="Glycosidases"/>
    <property type="match status" value="1"/>
</dbReference>
<dbReference type="SUPFAM" id="SSF51445">
    <property type="entry name" value="(Trans)glycosidases"/>
    <property type="match status" value="1"/>
</dbReference>
<name>A0ABU0RA24_9MICO</name>
<evidence type="ECO:0000256" key="5">
    <source>
        <dbReference type="ARBA" id="ARBA00022801"/>
    </source>
</evidence>
<dbReference type="CDD" id="cd03143">
    <property type="entry name" value="A4_beta-galactosidase_middle_domain"/>
    <property type="match status" value="1"/>
</dbReference>
<dbReference type="PANTHER" id="PTHR36447">
    <property type="entry name" value="BETA-GALACTOSIDASE GANA"/>
    <property type="match status" value="1"/>
</dbReference>
<evidence type="ECO:0000256" key="4">
    <source>
        <dbReference type="ARBA" id="ARBA00022723"/>
    </source>
</evidence>
<dbReference type="EMBL" id="JAUSYY010000001">
    <property type="protein sequence ID" value="MDQ0894918.1"/>
    <property type="molecule type" value="Genomic_DNA"/>
</dbReference>
<evidence type="ECO:0000259" key="9">
    <source>
        <dbReference type="Pfam" id="PF08532"/>
    </source>
</evidence>
<accession>A0ABU0RA24</accession>
<evidence type="ECO:0000313" key="11">
    <source>
        <dbReference type="Proteomes" id="UP001239083"/>
    </source>
</evidence>
<comment type="caution">
    <text evidence="10">The sequence shown here is derived from an EMBL/GenBank/DDBJ whole genome shotgun (WGS) entry which is preliminary data.</text>
</comment>
<dbReference type="InterPro" id="IPR003476">
    <property type="entry name" value="Glyco_hydro_42"/>
</dbReference>
<organism evidence="10 11">
    <name type="scientific">Agromyces ramosus</name>
    <dbReference type="NCBI Taxonomy" id="33879"/>
    <lineage>
        <taxon>Bacteria</taxon>
        <taxon>Bacillati</taxon>
        <taxon>Actinomycetota</taxon>
        <taxon>Actinomycetes</taxon>
        <taxon>Micrococcales</taxon>
        <taxon>Microbacteriaceae</taxon>
        <taxon>Agromyces</taxon>
    </lineage>
</organism>